<dbReference type="Gene3D" id="1.10.287.130">
    <property type="match status" value="1"/>
</dbReference>
<organism evidence="18 19">
    <name type="scientific">Desulfocicer vacuolatum DSM 3385</name>
    <dbReference type="NCBI Taxonomy" id="1121400"/>
    <lineage>
        <taxon>Bacteria</taxon>
        <taxon>Pseudomonadati</taxon>
        <taxon>Thermodesulfobacteriota</taxon>
        <taxon>Desulfobacteria</taxon>
        <taxon>Desulfobacterales</taxon>
        <taxon>Desulfobacteraceae</taxon>
        <taxon>Desulfocicer</taxon>
    </lineage>
</organism>
<dbReference type="PRINTS" id="PR00344">
    <property type="entry name" value="BCTRLSENSOR"/>
</dbReference>
<keyword evidence="12" id="KW-0902">Two-component regulatory system</keyword>
<keyword evidence="13 14" id="KW-0472">Membrane</keyword>
<comment type="catalytic activity">
    <reaction evidence="1">
        <text>ATP + protein L-histidine = ADP + protein N-phospho-L-histidine.</text>
        <dbReference type="EC" id="2.7.13.3"/>
    </reaction>
</comment>
<evidence type="ECO:0000256" key="7">
    <source>
        <dbReference type="ARBA" id="ARBA00022692"/>
    </source>
</evidence>
<evidence type="ECO:0000256" key="3">
    <source>
        <dbReference type="ARBA" id="ARBA00012438"/>
    </source>
</evidence>
<evidence type="ECO:0000256" key="10">
    <source>
        <dbReference type="ARBA" id="ARBA00022840"/>
    </source>
</evidence>
<dbReference type="Gene3D" id="3.30.565.10">
    <property type="entry name" value="Histidine kinase-like ATPase, C-terminal domain"/>
    <property type="match status" value="1"/>
</dbReference>
<evidence type="ECO:0000259" key="15">
    <source>
        <dbReference type="PROSITE" id="PS50109"/>
    </source>
</evidence>
<dbReference type="PROSITE" id="PS50885">
    <property type="entry name" value="HAMP"/>
    <property type="match status" value="1"/>
</dbReference>
<dbReference type="SMART" id="SM00388">
    <property type="entry name" value="HisKA"/>
    <property type="match status" value="1"/>
</dbReference>
<evidence type="ECO:0000256" key="9">
    <source>
        <dbReference type="ARBA" id="ARBA00022777"/>
    </source>
</evidence>
<keyword evidence="7 14" id="KW-0812">Transmembrane</keyword>
<name>A0A1W2CK16_9BACT</name>
<protein>
    <recommendedName>
        <fullName evidence="3">histidine kinase</fullName>
        <ecNumber evidence="3">2.7.13.3</ecNumber>
    </recommendedName>
</protein>
<dbReference type="InterPro" id="IPR004358">
    <property type="entry name" value="Sig_transdc_His_kin-like_C"/>
</dbReference>
<dbReference type="Gene3D" id="3.30.450.20">
    <property type="entry name" value="PAS domain"/>
    <property type="match status" value="2"/>
</dbReference>
<keyword evidence="4" id="KW-1003">Cell membrane</keyword>
<proteinExistence type="predicted"/>
<dbReference type="CDD" id="cd00075">
    <property type="entry name" value="HATPase"/>
    <property type="match status" value="1"/>
</dbReference>
<feature type="transmembrane region" description="Helical" evidence="14">
    <location>
        <begin position="20"/>
        <end position="39"/>
    </location>
</feature>
<dbReference type="InterPro" id="IPR036890">
    <property type="entry name" value="HATPase_C_sf"/>
</dbReference>
<dbReference type="InterPro" id="IPR003660">
    <property type="entry name" value="HAMP_dom"/>
</dbReference>
<dbReference type="PROSITE" id="PS50109">
    <property type="entry name" value="HIS_KIN"/>
    <property type="match status" value="1"/>
</dbReference>
<dbReference type="Pfam" id="PF00672">
    <property type="entry name" value="HAMP"/>
    <property type="match status" value="1"/>
</dbReference>
<dbReference type="InterPro" id="IPR033479">
    <property type="entry name" value="dCache_1"/>
</dbReference>
<evidence type="ECO:0000256" key="8">
    <source>
        <dbReference type="ARBA" id="ARBA00022741"/>
    </source>
</evidence>
<evidence type="ECO:0000259" key="16">
    <source>
        <dbReference type="PROSITE" id="PS50113"/>
    </source>
</evidence>
<dbReference type="SMART" id="SM00304">
    <property type="entry name" value="HAMP"/>
    <property type="match status" value="1"/>
</dbReference>
<keyword evidence="5" id="KW-0597">Phosphoprotein</keyword>
<dbReference type="RefSeq" id="WP_084069703.1">
    <property type="nucleotide sequence ID" value="NZ_FWXY01000012.1"/>
</dbReference>
<feature type="transmembrane region" description="Helical" evidence="14">
    <location>
        <begin position="404"/>
        <end position="426"/>
    </location>
</feature>
<dbReference type="Pfam" id="PF00512">
    <property type="entry name" value="HisKA"/>
    <property type="match status" value="1"/>
</dbReference>
<dbReference type="SUPFAM" id="SSF55874">
    <property type="entry name" value="ATPase domain of HSP90 chaperone/DNA topoisomerase II/histidine kinase"/>
    <property type="match status" value="1"/>
</dbReference>
<dbReference type="GO" id="GO:0005886">
    <property type="term" value="C:plasma membrane"/>
    <property type="evidence" value="ECO:0007669"/>
    <property type="project" value="UniProtKB-SubCell"/>
</dbReference>
<evidence type="ECO:0000256" key="5">
    <source>
        <dbReference type="ARBA" id="ARBA00022553"/>
    </source>
</evidence>
<dbReference type="SUPFAM" id="SSF55785">
    <property type="entry name" value="PYP-like sensor domain (PAS domain)"/>
    <property type="match status" value="1"/>
</dbReference>
<keyword evidence="10" id="KW-0067">ATP-binding</keyword>
<dbReference type="SMART" id="SM00387">
    <property type="entry name" value="HATPase_c"/>
    <property type="match status" value="1"/>
</dbReference>
<dbReference type="STRING" id="1121400.SAMN02746065_11288"/>
<feature type="domain" description="PAC" evidence="16">
    <location>
        <begin position="560"/>
        <end position="614"/>
    </location>
</feature>
<dbReference type="InterPro" id="IPR000700">
    <property type="entry name" value="PAS-assoc_C"/>
</dbReference>
<evidence type="ECO:0000256" key="2">
    <source>
        <dbReference type="ARBA" id="ARBA00004651"/>
    </source>
</evidence>
<feature type="domain" description="HAMP" evidence="17">
    <location>
        <begin position="423"/>
        <end position="475"/>
    </location>
</feature>
<dbReference type="EC" id="2.7.13.3" evidence="3"/>
<dbReference type="InterPro" id="IPR003594">
    <property type="entry name" value="HATPase_dom"/>
</dbReference>
<evidence type="ECO:0000256" key="12">
    <source>
        <dbReference type="ARBA" id="ARBA00023012"/>
    </source>
</evidence>
<dbReference type="CDD" id="cd00082">
    <property type="entry name" value="HisKA"/>
    <property type="match status" value="1"/>
</dbReference>
<dbReference type="InterPro" id="IPR036097">
    <property type="entry name" value="HisK_dim/P_sf"/>
</dbReference>
<evidence type="ECO:0000313" key="19">
    <source>
        <dbReference type="Proteomes" id="UP000192418"/>
    </source>
</evidence>
<evidence type="ECO:0000256" key="14">
    <source>
        <dbReference type="SAM" id="Phobius"/>
    </source>
</evidence>
<dbReference type="SUPFAM" id="SSF47384">
    <property type="entry name" value="Homodimeric domain of signal transducing histidine kinase"/>
    <property type="match status" value="1"/>
</dbReference>
<dbReference type="AlphaFoldDB" id="A0A1W2CK16"/>
<reference evidence="18 19" key="1">
    <citation type="submission" date="2017-04" db="EMBL/GenBank/DDBJ databases">
        <authorList>
            <person name="Afonso C.L."/>
            <person name="Miller P.J."/>
            <person name="Scott M.A."/>
            <person name="Spackman E."/>
            <person name="Goraichik I."/>
            <person name="Dimitrov K.M."/>
            <person name="Suarez D.L."/>
            <person name="Swayne D.E."/>
        </authorList>
    </citation>
    <scope>NUCLEOTIDE SEQUENCE [LARGE SCALE GENOMIC DNA]</scope>
    <source>
        <strain evidence="18 19">DSM 3385</strain>
    </source>
</reference>
<dbReference type="Pfam" id="PF02518">
    <property type="entry name" value="HATPase_c"/>
    <property type="match status" value="1"/>
</dbReference>
<dbReference type="GO" id="GO:0005524">
    <property type="term" value="F:ATP binding"/>
    <property type="evidence" value="ECO:0007669"/>
    <property type="project" value="UniProtKB-KW"/>
</dbReference>
<dbReference type="PANTHER" id="PTHR43065:SF10">
    <property type="entry name" value="PEROXIDE STRESS-ACTIVATED HISTIDINE KINASE MAK3"/>
    <property type="match status" value="1"/>
</dbReference>
<evidence type="ECO:0000256" key="1">
    <source>
        <dbReference type="ARBA" id="ARBA00000085"/>
    </source>
</evidence>
<sequence length="837" mass="94072">MALDKANRFPWNLTMATRLFLFVFAAILLVICPLSYMGIRSLENFGSYATSVNETQIWELSSSYLSRIVFEQAQKADAMFQRITAVSSLMGERAMGIYDRLEQHSIEKWSENSLVFNPGQNIFYSSPSKKVVTLYWGDKKITPGIDMEIRALSHLESLLERSKSLVPESFATHLISESGVGMYCASTSQGIKQLFELPDPSMFDLRDGEPFTIFSNDPSGVSKTRWTRLYKDDVNNDMSITASTSLYDASGVFKGIVGIDVSLGHLLREVFNSENHGDGRSKILFSFLLNKQGRLIMFPREYFDLFGLEVDLDKFMDSSDTLDYGLQDSTLEQVRAVADKICHRGEQIMDLNVKQEDYILVTSPLDSLGWHLVLVTREDDLKSSIQKTRNQLDSTMVSLEYQFLVINVVVICFALLFMFWMIRLFVLPVKKLTQSIGRVTHGDFSIRVPVQRKDELGQLAMAFNEMVERLEASNQLETKLVKRVLKVTDTLNSIFDSSTEYAIIATDLQFRVLHYNPASKMMFGSGINMGMDLDVRQLHGEQKDSGATFDKGLEQVEKTGSYQFEWVYKDDAKKRHVVSSTLMPMKNQEQTLVGYLLFSRDISAFQELQARLLRSDRLAVTGQLAASVAHQINSPLQGISAFIDLMKENAASDEEMMECLAALTQGFESIRTTVENLMDLTRPGKEKKQHIDINKVIQDTLALVRLHIQQAGVELSLNFSPALPLIHASSSQISHVILNLVNNALEAMDGQTEAKQIWVTSVLMDETIEIQFQDTGPGIAKEHMDYVFDPFYTTKNVLGMGMGLSVCNGFIENHGGTIRVESSGSQGACFTIVLPMG</sequence>
<dbReference type="SUPFAM" id="SSF158472">
    <property type="entry name" value="HAMP domain-like"/>
    <property type="match status" value="1"/>
</dbReference>
<dbReference type="InterPro" id="IPR035965">
    <property type="entry name" value="PAS-like_dom_sf"/>
</dbReference>
<evidence type="ECO:0000256" key="6">
    <source>
        <dbReference type="ARBA" id="ARBA00022679"/>
    </source>
</evidence>
<keyword evidence="8" id="KW-0547">Nucleotide-binding</keyword>
<evidence type="ECO:0000256" key="13">
    <source>
        <dbReference type="ARBA" id="ARBA00023136"/>
    </source>
</evidence>
<dbReference type="GO" id="GO:0000155">
    <property type="term" value="F:phosphorelay sensor kinase activity"/>
    <property type="evidence" value="ECO:0007669"/>
    <property type="project" value="InterPro"/>
</dbReference>
<evidence type="ECO:0000256" key="11">
    <source>
        <dbReference type="ARBA" id="ARBA00022989"/>
    </source>
</evidence>
<evidence type="ECO:0000256" key="4">
    <source>
        <dbReference type="ARBA" id="ARBA00022475"/>
    </source>
</evidence>
<comment type="subcellular location">
    <subcellularLocation>
        <location evidence="2">Cell membrane</location>
        <topology evidence="2">Multi-pass membrane protein</topology>
    </subcellularLocation>
</comment>
<dbReference type="InterPro" id="IPR003661">
    <property type="entry name" value="HisK_dim/P_dom"/>
</dbReference>
<dbReference type="InterPro" id="IPR005467">
    <property type="entry name" value="His_kinase_dom"/>
</dbReference>
<dbReference type="Pfam" id="PF02743">
    <property type="entry name" value="dCache_1"/>
    <property type="match status" value="1"/>
</dbReference>
<keyword evidence="11 14" id="KW-1133">Transmembrane helix</keyword>
<dbReference type="Proteomes" id="UP000192418">
    <property type="component" value="Unassembled WGS sequence"/>
</dbReference>
<dbReference type="OrthoDB" id="5421771at2"/>
<keyword evidence="6" id="KW-0808">Transferase</keyword>
<keyword evidence="19" id="KW-1185">Reference proteome</keyword>
<dbReference type="Gene3D" id="6.10.340.10">
    <property type="match status" value="1"/>
</dbReference>
<dbReference type="EMBL" id="FWXY01000012">
    <property type="protein sequence ID" value="SMC85531.1"/>
    <property type="molecule type" value="Genomic_DNA"/>
</dbReference>
<keyword evidence="9" id="KW-0418">Kinase</keyword>
<dbReference type="PANTHER" id="PTHR43065">
    <property type="entry name" value="SENSOR HISTIDINE KINASE"/>
    <property type="match status" value="1"/>
</dbReference>
<dbReference type="PROSITE" id="PS50113">
    <property type="entry name" value="PAC"/>
    <property type="match status" value="1"/>
</dbReference>
<dbReference type="CDD" id="cd06225">
    <property type="entry name" value="HAMP"/>
    <property type="match status" value="1"/>
</dbReference>
<evidence type="ECO:0000259" key="17">
    <source>
        <dbReference type="PROSITE" id="PS50885"/>
    </source>
</evidence>
<dbReference type="CDD" id="cd00130">
    <property type="entry name" value="PAS"/>
    <property type="match status" value="1"/>
</dbReference>
<gene>
    <name evidence="18" type="ORF">SAMN02746065_11288</name>
</gene>
<dbReference type="CDD" id="cd18773">
    <property type="entry name" value="PDC1_HK_sensor"/>
    <property type="match status" value="1"/>
</dbReference>
<dbReference type="Pfam" id="PF08448">
    <property type="entry name" value="PAS_4"/>
    <property type="match status" value="1"/>
</dbReference>
<dbReference type="NCBIfam" id="TIGR00229">
    <property type="entry name" value="sensory_box"/>
    <property type="match status" value="1"/>
</dbReference>
<dbReference type="InterPro" id="IPR000014">
    <property type="entry name" value="PAS"/>
</dbReference>
<accession>A0A1W2CK16</accession>
<dbReference type="InterPro" id="IPR013656">
    <property type="entry name" value="PAS_4"/>
</dbReference>
<feature type="domain" description="Histidine kinase" evidence="15">
    <location>
        <begin position="627"/>
        <end position="837"/>
    </location>
</feature>
<evidence type="ECO:0000313" key="18">
    <source>
        <dbReference type="EMBL" id="SMC85531.1"/>
    </source>
</evidence>